<dbReference type="GeneTree" id="ENSGT00940000156765"/>
<dbReference type="GO" id="GO:0005522">
    <property type="term" value="F:profilin binding"/>
    <property type="evidence" value="ECO:0007669"/>
    <property type="project" value="TreeGrafter"/>
</dbReference>
<keyword evidence="10" id="KW-0966">Cell projection</keyword>
<evidence type="ECO:0000256" key="7">
    <source>
        <dbReference type="ARBA" id="ARBA00023036"/>
    </source>
</evidence>
<dbReference type="PROSITE" id="PS50229">
    <property type="entry name" value="WH1"/>
    <property type="match status" value="1"/>
</dbReference>
<feature type="domain" description="WH1" evidence="11">
    <location>
        <begin position="1"/>
        <end position="115"/>
    </location>
</feature>
<dbReference type="Gene3D" id="2.30.29.30">
    <property type="entry name" value="Pleckstrin-homology domain (PH domain)/Phosphotyrosine-binding domain (PTB)"/>
    <property type="match status" value="1"/>
</dbReference>
<dbReference type="GO" id="GO:0005925">
    <property type="term" value="C:focal adhesion"/>
    <property type="evidence" value="ECO:0007669"/>
    <property type="project" value="UniProtKB-ARBA"/>
</dbReference>
<dbReference type="InterPro" id="IPR000697">
    <property type="entry name" value="WH1/EVH1_dom"/>
</dbReference>
<evidence type="ECO:0000256" key="3">
    <source>
        <dbReference type="ARBA" id="ARBA00004510"/>
    </source>
</evidence>
<keyword evidence="5" id="KW-0963">Cytoplasm</keyword>
<keyword evidence="6" id="KW-0597">Phosphoprotein</keyword>
<dbReference type="GO" id="GO:0030838">
    <property type="term" value="P:positive regulation of actin filament polymerization"/>
    <property type="evidence" value="ECO:0007669"/>
    <property type="project" value="TreeGrafter"/>
</dbReference>
<dbReference type="SUPFAM" id="SSF50729">
    <property type="entry name" value="PH domain-like"/>
    <property type="match status" value="1"/>
</dbReference>
<keyword evidence="9" id="KW-0206">Cytoskeleton</keyword>
<keyword evidence="7" id="KW-0729">SH3-binding</keyword>
<evidence type="ECO:0000313" key="13">
    <source>
        <dbReference type="Proteomes" id="UP000694548"/>
    </source>
</evidence>
<accession>A0A8C6PBA6</accession>
<comment type="similarity">
    <text evidence="4">Belongs to the Ena/VASP family.</text>
</comment>
<evidence type="ECO:0000256" key="5">
    <source>
        <dbReference type="ARBA" id="ARBA00022490"/>
    </source>
</evidence>
<reference evidence="12" key="3">
    <citation type="submission" date="2025-09" db="UniProtKB">
        <authorList>
            <consortium name="Ensembl"/>
        </authorList>
    </citation>
    <scope>IDENTIFICATION</scope>
</reference>
<dbReference type="FunFam" id="2.30.29.30:FF:000047">
    <property type="entry name" value="vasodilator-stimulated phosphoprotein isoform X2"/>
    <property type="match status" value="1"/>
</dbReference>
<keyword evidence="8" id="KW-0009">Actin-binding</keyword>
<dbReference type="GO" id="GO:0030036">
    <property type="term" value="P:actin cytoskeleton organization"/>
    <property type="evidence" value="ECO:0007669"/>
    <property type="project" value="TreeGrafter"/>
</dbReference>
<protein>
    <recommendedName>
        <fullName evidence="11">WH1 domain-containing protein</fullName>
    </recommendedName>
</protein>
<dbReference type="GO" id="GO:0030175">
    <property type="term" value="C:filopodium"/>
    <property type="evidence" value="ECO:0007669"/>
    <property type="project" value="UniProtKB-SubCell"/>
</dbReference>
<reference evidence="12" key="2">
    <citation type="submission" date="2025-08" db="UniProtKB">
        <authorList>
            <consortium name="Ensembl"/>
        </authorList>
    </citation>
    <scope>IDENTIFICATION</scope>
</reference>
<evidence type="ECO:0000259" key="11">
    <source>
        <dbReference type="PROSITE" id="PS50229"/>
    </source>
</evidence>
<dbReference type="Pfam" id="PF00568">
    <property type="entry name" value="WH1"/>
    <property type="match status" value="1"/>
</dbReference>
<dbReference type="InterPro" id="IPR011993">
    <property type="entry name" value="PH-like_dom_sf"/>
</dbReference>
<dbReference type="PANTHER" id="PTHR11202:SF12">
    <property type="entry name" value="VASODILATOR-STIMULATED PHOSPHOPROTEIN"/>
    <property type="match status" value="1"/>
</dbReference>
<evidence type="ECO:0000256" key="1">
    <source>
        <dbReference type="ARBA" id="ARBA00004245"/>
    </source>
</evidence>
<evidence type="ECO:0000256" key="10">
    <source>
        <dbReference type="ARBA" id="ARBA00023273"/>
    </source>
</evidence>
<dbReference type="GO" id="GO:0001843">
    <property type="term" value="P:neural tube closure"/>
    <property type="evidence" value="ECO:0007669"/>
    <property type="project" value="TreeGrafter"/>
</dbReference>
<reference evidence="12" key="1">
    <citation type="submission" date="2014-08" db="EMBL/GenBank/DDBJ databases">
        <authorList>
            <person name="Senf B."/>
            <person name="Petzold A."/>
            <person name="Downie B.R."/>
            <person name="Koch P."/>
            <person name="Platzer M."/>
        </authorList>
    </citation>
    <scope>NUCLEOTIDE SEQUENCE [LARGE SCALE GENOMIC DNA]</scope>
    <source>
        <strain evidence="12">GRZ</strain>
    </source>
</reference>
<dbReference type="PANTHER" id="PTHR11202">
    <property type="entry name" value="SPROUTY-RELATED, EVH1 DOMAIN-CONTAINING PROTEIN FAMILY MEMBER"/>
    <property type="match status" value="1"/>
</dbReference>
<dbReference type="GO" id="GO:0005856">
    <property type="term" value="C:cytoskeleton"/>
    <property type="evidence" value="ECO:0007669"/>
    <property type="project" value="UniProtKB-SubCell"/>
</dbReference>
<dbReference type="AlphaFoldDB" id="A0A8C6PBA6"/>
<dbReference type="GO" id="GO:0005829">
    <property type="term" value="C:cytosol"/>
    <property type="evidence" value="ECO:0007669"/>
    <property type="project" value="UniProtKB-ARBA"/>
</dbReference>
<name>A0A8C6PBA6_NOTFU</name>
<dbReference type="CDD" id="cd01207">
    <property type="entry name" value="EVH1_Ena_VASP-like"/>
    <property type="match status" value="1"/>
</dbReference>
<keyword evidence="13" id="KW-1185">Reference proteome</keyword>
<comment type="subcellular location">
    <subcellularLocation>
        <location evidence="2">Cell projection</location>
        <location evidence="2">Filopodium</location>
    </subcellularLocation>
    <subcellularLocation>
        <location evidence="3">Cell projection</location>
        <location evidence="3">Lamellipodium</location>
    </subcellularLocation>
    <subcellularLocation>
        <location evidence="1">Cytoplasm</location>
        <location evidence="1">Cytoskeleton</location>
    </subcellularLocation>
</comment>
<dbReference type="Proteomes" id="UP000694548">
    <property type="component" value="Chromosome sgr06"/>
</dbReference>
<evidence type="ECO:0000256" key="6">
    <source>
        <dbReference type="ARBA" id="ARBA00022553"/>
    </source>
</evidence>
<dbReference type="GO" id="GO:0003779">
    <property type="term" value="F:actin binding"/>
    <property type="evidence" value="ECO:0007669"/>
    <property type="project" value="UniProtKB-KW"/>
</dbReference>
<evidence type="ECO:0000256" key="9">
    <source>
        <dbReference type="ARBA" id="ARBA00023212"/>
    </source>
</evidence>
<organism evidence="12 13">
    <name type="scientific">Nothobranchius furzeri</name>
    <name type="common">Turquoise killifish</name>
    <dbReference type="NCBI Taxonomy" id="105023"/>
    <lineage>
        <taxon>Eukaryota</taxon>
        <taxon>Metazoa</taxon>
        <taxon>Chordata</taxon>
        <taxon>Craniata</taxon>
        <taxon>Vertebrata</taxon>
        <taxon>Euteleostomi</taxon>
        <taxon>Actinopterygii</taxon>
        <taxon>Neopterygii</taxon>
        <taxon>Teleostei</taxon>
        <taxon>Neoteleostei</taxon>
        <taxon>Acanthomorphata</taxon>
        <taxon>Ovalentaria</taxon>
        <taxon>Atherinomorphae</taxon>
        <taxon>Cyprinodontiformes</taxon>
        <taxon>Nothobranchiidae</taxon>
        <taxon>Nothobranchius</taxon>
    </lineage>
</organism>
<evidence type="ECO:0000313" key="12">
    <source>
        <dbReference type="Ensembl" id="ENSNFUP00015040931.1"/>
    </source>
</evidence>
<proteinExistence type="inferred from homology"/>
<evidence type="ECO:0000256" key="4">
    <source>
        <dbReference type="ARBA" id="ARBA00009785"/>
    </source>
</evidence>
<evidence type="ECO:0000256" key="8">
    <source>
        <dbReference type="ARBA" id="ARBA00023203"/>
    </source>
</evidence>
<dbReference type="GO" id="GO:0030027">
    <property type="term" value="C:lamellipodium"/>
    <property type="evidence" value="ECO:0007669"/>
    <property type="project" value="UniProtKB-SubCell"/>
</dbReference>
<dbReference type="GO" id="GO:0007411">
    <property type="term" value="P:axon guidance"/>
    <property type="evidence" value="ECO:0007669"/>
    <property type="project" value="TreeGrafter"/>
</dbReference>
<dbReference type="Ensembl" id="ENSNFUT00015042728.1">
    <property type="protein sequence ID" value="ENSNFUP00015040931.1"/>
    <property type="gene ID" value="ENSNFUG00015019640.1"/>
</dbReference>
<dbReference type="SMART" id="SM00461">
    <property type="entry name" value="WH1"/>
    <property type="match status" value="1"/>
</dbReference>
<dbReference type="GO" id="GO:0017124">
    <property type="term" value="F:SH3 domain binding"/>
    <property type="evidence" value="ECO:0007669"/>
    <property type="project" value="UniProtKB-KW"/>
</dbReference>
<evidence type="ECO:0000256" key="2">
    <source>
        <dbReference type="ARBA" id="ARBA00004486"/>
    </source>
</evidence>
<sequence>VSHSESSICQARATVMIYDDGTKKWLPAGAGPQTFSRVQIFHNPTTNAFRIVGRKMQTDQQVVINCPIVRGLKYNQATPNFHQWRDARQVWGLNFGSKEDAALFANGMSHALEVINSMQGERAESGLVMVTFQYG</sequence>